<sequence>MLRHQASQREQKETTAACRTHPGELLHSGSTNSPPAKPQSFQPEDPVTLLLLSGFLSCFNRCIIQIKLLKRCPGLVVVLISEWKKKRSIMTDTFCSLSYKFP</sequence>
<organism evidence="2 3">
    <name type="scientific">Ilyodon furcidens</name>
    <name type="common">goldbreast splitfin</name>
    <dbReference type="NCBI Taxonomy" id="33524"/>
    <lineage>
        <taxon>Eukaryota</taxon>
        <taxon>Metazoa</taxon>
        <taxon>Chordata</taxon>
        <taxon>Craniata</taxon>
        <taxon>Vertebrata</taxon>
        <taxon>Euteleostomi</taxon>
        <taxon>Actinopterygii</taxon>
        <taxon>Neopterygii</taxon>
        <taxon>Teleostei</taxon>
        <taxon>Neoteleostei</taxon>
        <taxon>Acanthomorphata</taxon>
        <taxon>Ovalentaria</taxon>
        <taxon>Atherinomorphae</taxon>
        <taxon>Cyprinodontiformes</taxon>
        <taxon>Goodeidae</taxon>
        <taxon>Ilyodon</taxon>
    </lineage>
</organism>
<comment type="caution">
    <text evidence="2">The sequence shown here is derived from an EMBL/GenBank/DDBJ whole genome shotgun (WGS) entry which is preliminary data.</text>
</comment>
<evidence type="ECO:0000256" key="1">
    <source>
        <dbReference type="SAM" id="MobiDB-lite"/>
    </source>
</evidence>
<proteinExistence type="predicted"/>
<reference evidence="2 3" key="1">
    <citation type="submission" date="2021-06" db="EMBL/GenBank/DDBJ databases">
        <authorList>
            <person name="Palmer J.M."/>
        </authorList>
    </citation>
    <scope>NUCLEOTIDE SEQUENCE [LARGE SCALE GENOMIC DNA]</scope>
    <source>
        <strain evidence="3">if_2019</strain>
        <tissue evidence="2">Muscle</tissue>
    </source>
</reference>
<keyword evidence="3" id="KW-1185">Reference proteome</keyword>
<evidence type="ECO:0000313" key="3">
    <source>
        <dbReference type="Proteomes" id="UP001482620"/>
    </source>
</evidence>
<evidence type="ECO:0000313" key="2">
    <source>
        <dbReference type="EMBL" id="MEQ2253056.1"/>
    </source>
</evidence>
<feature type="region of interest" description="Disordered" evidence="1">
    <location>
        <begin position="1"/>
        <end position="42"/>
    </location>
</feature>
<protein>
    <submittedName>
        <fullName evidence="2">Uncharacterized protein</fullName>
    </submittedName>
</protein>
<gene>
    <name evidence="2" type="ORF">ILYODFUR_028156</name>
</gene>
<accession>A0ABV0V9C2</accession>
<feature type="compositionally biased region" description="Polar residues" evidence="1">
    <location>
        <begin position="28"/>
        <end position="42"/>
    </location>
</feature>
<dbReference type="EMBL" id="JAHRIQ010096486">
    <property type="protein sequence ID" value="MEQ2253056.1"/>
    <property type="molecule type" value="Genomic_DNA"/>
</dbReference>
<dbReference type="Proteomes" id="UP001482620">
    <property type="component" value="Unassembled WGS sequence"/>
</dbReference>
<name>A0ABV0V9C2_9TELE</name>